<dbReference type="InterPro" id="IPR023485">
    <property type="entry name" value="Ptyr_pPase"/>
</dbReference>
<dbReference type="InterPro" id="IPR036196">
    <property type="entry name" value="Ptyr_pPase_sf"/>
</dbReference>
<evidence type="ECO:0000313" key="10">
    <source>
        <dbReference type="EMBL" id="CAF9917599.1"/>
    </source>
</evidence>
<dbReference type="InterPro" id="IPR050438">
    <property type="entry name" value="LMW_PTPase"/>
</dbReference>
<dbReference type="Proteomes" id="UP000664169">
    <property type="component" value="Unassembled WGS sequence"/>
</dbReference>
<keyword evidence="11" id="KW-1185">Reference proteome</keyword>
<sequence length="201" mass="22071">MAPPLAADDASPSTISVLFVCLGNICRSPMAEAVFTHLIETWSQETQTDHPVVKIDSAGTGAYHIGSPPDPRTMDTLQDHGITKFRHAARQVKRQDFERFDYIIGMDGMNVQDLKRKARQVKVIDDVGDQISLFGSWDAASGGDEIDDPYYGGDEGFEMAFEQCVRFSRGWMKSVLGVDAVIDAKGSVTVRKIEGSDVGRL</sequence>
<dbReference type="CDD" id="cd16343">
    <property type="entry name" value="LMWPTP"/>
    <property type="match status" value="1"/>
</dbReference>
<evidence type="ECO:0000256" key="4">
    <source>
        <dbReference type="ARBA" id="ARBA00022490"/>
    </source>
</evidence>
<comment type="similarity">
    <text evidence="3">Belongs to the low molecular weight phosphotyrosine protein phosphatase family.</text>
</comment>
<dbReference type="EMBL" id="CAJPDQ010000012">
    <property type="protein sequence ID" value="CAF9917599.1"/>
    <property type="molecule type" value="Genomic_DNA"/>
</dbReference>
<comment type="caution">
    <text evidence="10">The sequence shown here is derived from an EMBL/GenBank/DDBJ whole genome shotgun (WGS) entry which is preliminary data.</text>
</comment>
<organism evidence="10 11">
    <name type="scientific">Gomphillus americanus</name>
    <dbReference type="NCBI Taxonomy" id="1940652"/>
    <lineage>
        <taxon>Eukaryota</taxon>
        <taxon>Fungi</taxon>
        <taxon>Dikarya</taxon>
        <taxon>Ascomycota</taxon>
        <taxon>Pezizomycotina</taxon>
        <taxon>Lecanoromycetes</taxon>
        <taxon>OSLEUM clade</taxon>
        <taxon>Ostropomycetidae</taxon>
        <taxon>Ostropales</taxon>
        <taxon>Graphidaceae</taxon>
        <taxon>Gomphilloideae</taxon>
        <taxon>Gomphillus</taxon>
    </lineage>
</organism>
<comment type="subcellular location">
    <subcellularLocation>
        <location evidence="2">Cytoplasm</location>
    </subcellularLocation>
</comment>
<evidence type="ECO:0000256" key="5">
    <source>
        <dbReference type="ARBA" id="ARBA00022801"/>
    </source>
</evidence>
<dbReference type="SMART" id="SM00226">
    <property type="entry name" value="LMWPc"/>
    <property type="match status" value="1"/>
</dbReference>
<evidence type="ECO:0000259" key="9">
    <source>
        <dbReference type="SMART" id="SM00226"/>
    </source>
</evidence>
<dbReference type="AlphaFoldDB" id="A0A8H3F3Y8"/>
<gene>
    <name evidence="10" type="ORF">GOMPHAMPRED_001320</name>
</gene>
<evidence type="ECO:0000256" key="2">
    <source>
        <dbReference type="ARBA" id="ARBA00004496"/>
    </source>
</evidence>
<dbReference type="PANTHER" id="PTHR11717">
    <property type="entry name" value="LOW MOLECULAR WEIGHT PROTEIN TYROSINE PHOSPHATASE"/>
    <property type="match status" value="1"/>
</dbReference>
<evidence type="ECO:0000256" key="6">
    <source>
        <dbReference type="ARBA" id="ARBA00022912"/>
    </source>
</evidence>
<keyword evidence="5" id="KW-0378">Hydrolase</keyword>
<feature type="domain" description="Phosphotyrosine protein phosphatase I" evidence="9">
    <location>
        <begin position="15"/>
        <end position="174"/>
    </location>
</feature>
<dbReference type="PANTHER" id="PTHR11717:SF7">
    <property type="entry name" value="LOW MOLECULAR WEIGHT PHOSPHOTYROSINE PROTEIN PHOSPHATASE"/>
    <property type="match status" value="1"/>
</dbReference>
<comment type="catalytic activity">
    <reaction evidence="7">
        <text>O-phospho-L-tyrosyl-[protein] + H2O = L-tyrosyl-[protein] + phosphate</text>
        <dbReference type="Rhea" id="RHEA:10684"/>
        <dbReference type="Rhea" id="RHEA-COMP:10136"/>
        <dbReference type="Rhea" id="RHEA-COMP:20101"/>
        <dbReference type="ChEBI" id="CHEBI:15377"/>
        <dbReference type="ChEBI" id="CHEBI:43474"/>
        <dbReference type="ChEBI" id="CHEBI:46858"/>
        <dbReference type="ChEBI" id="CHEBI:61978"/>
        <dbReference type="EC" id="3.1.3.48"/>
    </reaction>
</comment>
<dbReference type="GO" id="GO:0004726">
    <property type="term" value="F:non-membrane spanning protein tyrosine phosphatase activity"/>
    <property type="evidence" value="ECO:0007669"/>
    <property type="project" value="InterPro"/>
</dbReference>
<name>A0A8H3F3Y8_9LECA</name>
<evidence type="ECO:0000256" key="1">
    <source>
        <dbReference type="ARBA" id="ARBA00000032"/>
    </source>
</evidence>
<feature type="active site" description="Proton donor" evidence="8">
    <location>
        <position position="148"/>
    </location>
</feature>
<accession>A0A8H3F3Y8</accession>
<dbReference type="InterPro" id="IPR002115">
    <property type="entry name" value="Tyr_Pase_low_mol_wt_mml"/>
</dbReference>
<feature type="active site" description="Nucleophile" evidence="8">
    <location>
        <position position="21"/>
    </location>
</feature>
<keyword evidence="6" id="KW-0904">Protein phosphatase</keyword>
<evidence type="ECO:0000256" key="3">
    <source>
        <dbReference type="ARBA" id="ARBA00011063"/>
    </source>
</evidence>
<protein>
    <recommendedName>
        <fullName evidence="9">Phosphotyrosine protein phosphatase I domain-containing protein</fullName>
    </recommendedName>
</protein>
<proteinExistence type="inferred from homology"/>
<dbReference type="PRINTS" id="PR00719">
    <property type="entry name" value="LMWPTPASE"/>
</dbReference>
<dbReference type="FunFam" id="3.40.50.2300:FF:000105">
    <property type="entry name" value="Low molecular weight phosphotyrosine protein"/>
    <property type="match status" value="1"/>
</dbReference>
<dbReference type="GO" id="GO:0005737">
    <property type="term" value="C:cytoplasm"/>
    <property type="evidence" value="ECO:0007669"/>
    <property type="project" value="UniProtKB-SubCell"/>
</dbReference>
<feature type="active site" evidence="8">
    <location>
        <position position="27"/>
    </location>
</feature>
<dbReference type="OrthoDB" id="3388at2759"/>
<comment type="catalytic activity">
    <reaction evidence="1">
        <text>a phosphate monoester + H2O = an alcohol + phosphate</text>
        <dbReference type="Rhea" id="RHEA:15017"/>
        <dbReference type="ChEBI" id="CHEBI:15377"/>
        <dbReference type="ChEBI" id="CHEBI:30879"/>
        <dbReference type="ChEBI" id="CHEBI:43474"/>
        <dbReference type="ChEBI" id="CHEBI:67140"/>
        <dbReference type="EC" id="3.1.3.2"/>
    </reaction>
</comment>
<dbReference type="Gene3D" id="3.40.50.2300">
    <property type="match status" value="1"/>
</dbReference>
<dbReference type="GO" id="GO:0003993">
    <property type="term" value="F:acid phosphatase activity"/>
    <property type="evidence" value="ECO:0007669"/>
    <property type="project" value="UniProtKB-EC"/>
</dbReference>
<evidence type="ECO:0000256" key="7">
    <source>
        <dbReference type="ARBA" id="ARBA00051722"/>
    </source>
</evidence>
<reference evidence="10" key="1">
    <citation type="submission" date="2021-03" db="EMBL/GenBank/DDBJ databases">
        <authorList>
            <person name="Tagirdzhanova G."/>
        </authorList>
    </citation>
    <scope>NUCLEOTIDE SEQUENCE</scope>
</reference>
<dbReference type="InterPro" id="IPR017867">
    <property type="entry name" value="Tyr_phospatase_low_mol_wt"/>
</dbReference>
<dbReference type="Pfam" id="PF01451">
    <property type="entry name" value="LMWPc"/>
    <property type="match status" value="1"/>
</dbReference>
<keyword evidence="4" id="KW-0963">Cytoplasm</keyword>
<dbReference type="PRINTS" id="PR00720">
    <property type="entry name" value="MAMMALPTPASE"/>
</dbReference>
<evidence type="ECO:0000313" key="11">
    <source>
        <dbReference type="Proteomes" id="UP000664169"/>
    </source>
</evidence>
<dbReference type="SUPFAM" id="SSF52788">
    <property type="entry name" value="Phosphotyrosine protein phosphatases I"/>
    <property type="match status" value="1"/>
</dbReference>
<evidence type="ECO:0000256" key="8">
    <source>
        <dbReference type="PIRSR" id="PIRSR617867-1"/>
    </source>
</evidence>